<feature type="region of interest" description="Disordered" evidence="1">
    <location>
        <begin position="59"/>
        <end position="80"/>
    </location>
</feature>
<evidence type="ECO:0000313" key="2">
    <source>
        <dbReference type="EMBL" id="SGZ55804.1"/>
    </source>
</evidence>
<feature type="compositionally biased region" description="Low complexity" evidence="1">
    <location>
        <begin position="17"/>
        <end position="39"/>
    </location>
</feature>
<dbReference type="Proteomes" id="UP000182334">
    <property type="component" value="Chromosome V"/>
</dbReference>
<dbReference type="EMBL" id="LT635760">
    <property type="protein sequence ID" value="SGZ55804.1"/>
    <property type="molecule type" value="Genomic_DNA"/>
</dbReference>
<dbReference type="OrthoDB" id="774557at2759"/>
<feature type="compositionally biased region" description="Low complexity" evidence="1">
    <location>
        <begin position="529"/>
        <end position="538"/>
    </location>
</feature>
<proteinExistence type="predicted"/>
<feature type="compositionally biased region" description="Polar residues" evidence="1">
    <location>
        <begin position="105"/>
        <end position="116"/>
    </location>
</feature>
<keyword evidence="3" id="KW-1185">Reference proteome</keyword>
<feature type="region of interest" description="Disordered" evidence="1">
    <location>
        <begin position="1"/>
        <end position="45"/>
    </location>
</feature>
<feature type="compositionally biased region" description="Low complexity" evidence="1">
    <location>
        <begin position="163"/>
        <end position="198"/>
    </location>
</feature>
<feature type="compositionally biased region" description="Polar residues" evidence="1">
    <location>
        <begin position="556"/>
        <end position="569"/>
    </location>
</feature>
<dbReference type="InterPro" id="IPR029005">
    <property type="entry name" value="LIM-bd/SEUSS"/>
</dbReference>
<reference evidence="2 3" key="1">
    <citation type="submission" date="2016-10" db="EMBL/GenBank/DDBJ databases">
        <authorList>
            <person name="de Groot N.N."/>
        </authorList>
    </citation>
    <scope>NUCLEOTIDE SEQUENCE [LARGE SCALE GENOMIC DNA]</scope>
    <source>
        <strain evidence="2 3">CBS 141442</strain>
    </source>
</reference>
<dbReference type="STRING" id="45354.A0A1L0DH11"/>
<protein>
    <submittedName>
        <fullName evidence="2">CIC11C00000003583</fullName>
    </submittedName>
</protein>
<feature type="region of interest" description="Disordered" evidence="1">
    <location>
        <begin position="529"/>
        <end position="569"/>
    </location>
</feature>
<dbReference type="AlphaFoldDB" id="A0A1L0DH11"/>
<dbReference type="Pfam" id="PF01803">
    <property type="entry name" value="LIM_bind"/>
    <property type="match status" value="1"/>
</dbReference>
<accession>A0A1L0DH11</accession>
<organism evidence="2 3">
    <name type="scientific">Sungouiella intermedia</name>
    <dbReference type="NCBI Taxonomy" id="45354"/>
    <lineage>
        <taxon>Eukaryota</taxon>
        <taxon>Fungi</taxon>
        <taxon>Dikarya</taxon>
        <taxon>Ascomycota</taxon>
        <taxon>Saccharomycotina</taxon>
        <taxon>Pichiomycetes</taxon>
        <taxon>Metschnikowiaceae</taxon>
        <taxon>Sungouiella</taxon>
    </lineage>
</organism>
<name>A0A1L0DH11_9ASCO</name>
<evidence type="ECO:0000313" key="3">
    <source>
        <dbReference type="Proteomes" id="UP000182334"/>
    </source>
</evidence>
<evidence type="ECO:0000256" key="1">
    <source>
        <dbReference type="SAM" id="MobiDB-lite"/>
    </source>
</evidence>
<gene>
    <name evidence="2" type="ORF">SAMEA4029010_CIC11G00000003583</name>
</gene>
<sequence length="569" mass="62332">MNTSMQVPGYNSAMATQQQQQQQQQQHQQQSQQPQPQQQGRNLALSPHNQQSFNSVQQYPQRMGNPMGPGQNQPMMATQGLPQHLPQMGRAQRPPMQRTHLYQVAPQNSQTPTSKMVYSPVPDNKLHSGSNSHAHTTPLMVQQNMPTQFKVPASGMMQGPKNQQGQPVQHLQLPQQPQPQLQQQHLQIQPPQPLQQQPGSANSNGNLNLDGSINSPHQGSITGSQSVNGSVNGGAVALQGGAMNKIGAAAAQNEINAKIFKRNLGNAGVMRILDLIDIVSNESAEKLTTLDFWTRFVLSYFAPNAVMRFTPAPGSPKLPNESIIDGFNRLANGRLYELDVLTAPRFLVASILSQALTKHQVTLPGIKSQVMNNGSVFIASQLNFQFTYADGTLGILQGTCRISLNKDYRIDWLDCRCLNYLSSITMSSLEKHWHQFRSLSDDKLDSVNSNGDFFERLCESAQSVRNSSNSGVHDTAMRIMQIGDLMTYLKPLMAFSSANGINLPLKALEGYMAASSGSHLLRIGSVSAANGAASSPSPRTISQDEPKSVLKKRRLSTTVNSPMNPDSRR</sequence>
<feature type="region of interest" description="Disordered" evidence="1">
    <location>
        <begin position="151"/>
        <end position="226"/>
    </location>
</feature>
<feature type="compositionally biased region" description="Polar residues" evidence="1">
    <location>
        <begin position="199"/>
        <end position="225"/>
    </location>
</feature>
<feature type="region of interest" description="Disordered" evidence="1">
    <location>
        <begin position="105"/>
        <end position="135"/>
    </location>
</feature>